<dbReference type="Pfam" id="PF12073">
    <property type="entry name" value="DUF3553"/>
    <property type="match status" value="1"/>
</dbReference>
<dbReference type="AlphaFoldDB" id="A0A941HVJ2"/>
<proteinExistence type="predicted"/>
<reference evidence="1" key="1">
    <citation type="submission" date="2021-04" db="EMBL/GenBank/DDBJ databases">
        <title>Draft genome assembly of strain Phenylobacterium sp. 20VBR1 using MiniION and Illumina platforms.</title>
        <authorList>
            <person name="Thomas F.A."/>
            <person name="Krishnan K.P."/>
            <person name="Sinha R.K."/>
        </authorList>
    </citation>
    <scope>NUCLEOTIDE SEQUENCE</scope>
    <source>
        <strain evidence="1">20VBR1</strain>
    </source>
</reference>
<evidence type="ECO:0000313" key="1">
    <source>
        <dbReference type="EMBL" id="MBR7618227.1"/>
    </source>
</evidence>
<sequence length="66" mass="7039">MSGSDPFLEPGVIVRHPGCDDWGPGQVQSVAGRKVTVNFQDGGKQVIDTSIVPLTFVSDDPRSGKR</sequence>
<name>A0A941HVJ2_9CAUL</name>
<dbReference type="Proteomes" id="UP000622580">
    <property type="component" value="Unassembled WGS sequence"/>
</dbReference>
<comment type="caution">
    <text evidence="1">The sequence shown here is derived from an EMBL/GenBank/DDBJ whole genome shotgun (WGS) entry which is preliminary data.</text>
</comment>
<dbReference type="EMBL" id="JAGSGD010000001">
    <property type="protein sequence ID" value="MBR7618227.1"/>
    <property type="molecule type" value="Genomic_DNA"/>
</dbReference>
<keyword evidence="2" id="KW-1185">Reference proteome</keyword>
<protein>
    <submittedName>
        <fullName evidence="1">DUF3553 domain-containing protein</fullName>
    </submittedName>
</protein>
<organism evidence="1 2">
    <name type="scientific">Phenylobacterium glaciei</name>
    <dbReference type="NCBI Taxonomy" id="2803784"/>
    <lineage>
        <taxon>Bacteria</taxon>
        <taxon>Pseudomonadati</taxon>
        <taxon>Pseudomonadota</taxon>
        <taxon>Alphaproteobacteria</taxon>
        <taxon>Caulobacterales</taxon>
        <taxon>Caulobacteraceae</taxon>
        <taxon>Phenylobacterium</taxon>
    </lineage>
</organism>
<dbReference type="InterPro" id="IPR021938">
    <property type="entry name" value="DUF3553"/>
</dbReference>
<dbReference type="RefSeq" id="WP_215338097.1">
    <property type="nucleotide sequence ID" value="NZ_JAGSGD010000001.1"/>
</dbReference>
<gene>
    <name evidence="1" type="ORF">JKL49_02400</name>
</gene>
<accession>A0A941HVJ2</accession>
<evidence type="ECO:0000313" key="2">
    <source>
        <dbReference type="Proteomes" id="UP000622580"/>
    </source>
</evidence>